<protein>
    <submittedName>
        <fullName evidence="1">4-oxalocrotonate tautomerase</fullName>
    </submittedName>
</protein>
<dbReference type="EMBL" id="ARZX01000021">
    <property type="protein sequence ID" value="EWH12550.1"/>
    <property type="molecule type" value="Genomic_DNA"/>
</dbReference>
<dbReference type="PANTHER" id="PTHR37950:SF1">
    <property type="entry name" value="4-HYDROXYPHENYLACETATE CATABOLISM PROTEIN"/>
    <property type="match status" value="1"/>
</dbReference>
<dbReference type="Gene3D" id="3.30.429.10">
    <property type="entry name" value="Macrophage Migration Inhibitory Factor"/>
    <property type="match status" value="1"/>
</dbReference>
<gene>
    <name evidence="1" type="ORF">KLA_14233</name>
</gene>
<evidence type="ECO:0000313" key="1">
    <source>
        <dbReference type="EMBL" id="EWH12550.1"/>
    </source>
</evidence>
<dbReference type="Proteomes" id="UP000019275">
    <property type="component" value="Unassembled WGS sequence"/>
</dbReference>
<dbReference type="SUPFAM" id="SSF55331">
    <property type="entry name" value="Tautomerase/MIF"/>
    <property type="match status" value="1"/>
</dbReference>
<proteinExistence type="predicted"/>
<evidence type="ECO:0000313" key="2">
    <source>
        <dbReference type="Proteomes" id="UP000019275"/>
    </source>
</evidence>
<dbReference type="InterPro" id="IPR014347">
    <property type="entry name" value="Tautomerase/MIF_sf"/>
</dbReference>
<keyword evidence="2" id="KW-1185">Reference proteome</keyword>
<dbReference type="RefSeq" id="WP_316931899.1">
    <property type="nucleotide sequence ID" value="NZ_ARZX01000021.1"/>
</dbReference>
<name>A0ABN0RL59_9FLAO</name>
<dbReference type="InterPro" id="IPR004220">
    <property type="entry name" value="5-COMe_2-OHmuconate_Isoase"/>
</dbReference>
<reference evidence="1 2" key="1">
    <citation type="journal article" date="2014" name="Genome Announc.">
        <title>Draft Genome Sequence of the Carrageenan-Degrading Bacterium Cellulophaga sp. Strain KL-A, Isolated from Decaying Marine Algae.</title>
        <authorList>
            <person name="Shan D."/>
            <person name="Ying J."/>
            <person name="Li X."/>
            <person name="Gao Z."/>
            <person name="Wei G."/>
            <person name="Shao Z."/>
        </authorList>
    </citation>
    <scope>NUCLEOTIDE SEQUENCE [LARGE SCALE GENOMIC DNA]</scope>
    <source>
        <strain evidence="1 2">KL-A</strain>
    </source>
</reference>
<accession>A0ABN0RL59</accession>
<organism evidence="1 2">
    <name type="scientific">Cellulophaga geojensis KL-A</name>
    <dbReference type="NCBI Taxonomy" id="1328323"/>
    <lineage>
        <taxon>Bacteria</taxon>
        <taxon>Pseudomonadati</taxon>
        <taxon>Bacteroidota</taxon>
        <taxon>Flavobacteriia</taxon>
        <taxon>Flavobacteriales</taxon>
        <taxon>Flavobacteriaceae</taxon>
        <taxon>Cellulophaga</taxon>
    </lineage>
</organism>
<sequence>MPHFVIDCSSDILKLQNPAEVLQSIHAVAVASNLFDEADIKVRLNPFAEHYLVGGKQKPFIHVFANIMEGRTKE</sequence>
<dbReference type="PANTHER" id="PTHR37950">
    <property type="entry name" value="4-HYDROXYPHENYLACETATE CATABOLISM PROTEIN"/>
    <property type="match status" value="1"/>
</dbReference>
<comment type="caution">
    <text evidence="1">The sequence shown here is derived from an EMBL/GenBank/DDBJ whole genome shotgun (WGS) entry which is preliminary data.</text>
</comment>
<dbReference type="Pfam" id="PF02962">
    <property type="entry name" value="CHMI"/>
    <property type="match status" value="1"/>
</dbReference>